<reference evidence="5 6" key="1">
    <citation type="submission" date="2017-03" db="EMBL/GenBank/DDBJ databases">
        <title>Draft Genome sequence of Marispirochaeta sp. strain JC444.</title>
        <authorList>
            <person name="Shivani Y."/>
            <person name="Subhash Y."/>
            <person name="Sasikala C."/>
            <person name="Ramana C."/>
        </authorList>
    </citation>
    <scope>NUCLEOTIDE SEQUENCE [LARGE SCALE GENOMIC DNA]</scope>
    <source>
        <strain evidence="5 6">JC444</strain>
    </source>
</reference>
<dbReference type="SUPFAM" id="SSF100950">
    <property type="entry name" value="NagB/RpiA/CoA transferase-like"/>
    <property type="match status" value="1"/>
</dbReference>
<protein>
    <recommendedName>
        <fullName evidence="4">HTH deoR-type domain-containing protein</fullName>
    </recommendedName>
</protein>
<dbReference type="EMBL" id="MWQY01000010">
    <property type="protein sequence ID" value="ORC35127.1"/>
    <property type="molecule type" value="Genomic_DNA"/>
</dbReference>
<feature type="domain" description="HTH deoR-type" evidence="4">
    <location>
        <begin position="3"/>
        <end position="58"/>
    </location>
</feature>
<dbReference type="GO" id="GO:0003700">
    <property type="term" value="F:DNA-binding transcription factor activity"/>
    <property type="evidence" value="ECO:0007669"/>
    <property type="project" value="InterPro"/>
</dbReference>
<dbReference type="PROSITE" id="PS51000">
    <property type="entry name" value="HTH_DEOR_2"/>
    <property type="match status" value="1"/>
</dbReference>
<keyword evidence="3" id="KW-0804">Transcription</keyword>
<dbReference type="InterPro" id="IPR001034">
    <property type="entry name" value="DeoR_HTH"/>
</dbReference>
<dbReference type="InterPro" id="IPR036388">
    <property type="entry name" value="WH-like_DNA-bd_sf"/>
</dbReference>
<dbReference type="InterPro" id="IPR037171">
    <property type="entry name" value="NagB/RpiA_transferase-like"/>
</dbReference>
<dbReference type="InterPro" id="IPR036390">
    <property type="entry name" value="WH_DNA-bd_sf"/>
</dbReference>
<dbReference type="SMART" id="SM00420">
    <property type="entry name" value="HTH_DEOR"/>
    <property type="match status" value="1"/>
</dbReference>
<dbReference type="GO" id="GO:0003677">
    <property type="term" value="F:DNA binding"/>
    <property type="evidence" value="ECO:0007669"/>
    <property type="project" value="UniProtKB-KW"/>
</dbReference>
<dbReference type="AlphaFoldDB" id="A0A1Y1RYW1"/>
<keyword evidence="6" id="KW-1185">Reference proteome</keyword>
<dbReference type="PANTHER" id="PTHR30363">
    <property type="entry name" value="HTH-TYPE TRANSCRIPTIONAL REGULATOR SRLR-RELATED"/>
    <property type="match status" value="1"/>
</dbReference>
<keyword evidence="1" id="KW-0805">Transcription regulation</keyword>
<accession>A0A1Y1RYW1</accession>
<dbReference type="Proteomes" id="UP000192343">
    <property type="component" value="Unassembled WGS sequence"/>
</dbReference>
<comment type="caution">
    <text evidence="5">The sequence shown here is derived from an EMBL/GenBank/DDBJ whole genome shotgun (WGS) entry which is preliminary data.</text>
</comment>
<dbReference type="Gene3D" id="3.40.50.1360">
    <property type="match status" value="1"/>
</dbReference>
<dbReference type="SMART" id="SM01134">
    <property type="entry name" value="DeoRC"/>
    <property type="match status" value="1"/>
</dbReference>
<dbReference type="PRINTS" id="PR00037">
    <property type="entry name" value="HTHLACR"/>
</dbReference>
<evidence type="ECO:0000259" key="4">
    <source>
        <dbReference type="PROSITE" id="PS51000"/>
    </source>
</evidence>
<organism evidence="5 6">
    <name type="scientific">Marispirochaeta aestuarii</name>
    <dbReference type="NCBI Taxonomy" id="1963862"/>
    <lineage>
        <taxon>Bacteria</taxon>
        <taxon>Pseudomonadati</taxon>
        <taxon>Spirochaetota</taxon>
        <taxon>Spirochaetia</taxon>
        <taxon>Spirochaetales</taxon>
        <taxon>Spirochaetaceae</taxon>
        <taxon>Marispirochaeta</taxon>
    </lineage>
</organism>
<sequence length="258" mass="28407">MPANRRHDEILTILSRLRSVSVGDLTARLKVSEVTIRKDLTTLEEMGFLIRTHGGAELAEDRRFRRTLNMRRNENREKKLAIAARAAELVREGDTIYIDSGSTCMLFAEAVADIALRVVTNSIDVMNRLADRPGISLIAVGGAYHKEAGSFLGPTAIENLRDFQIGTCFMGATGFSAAGVFSSQNILEAQLKQRALEVSERRVILADSSKFEYTAFSVFARADGVDVLITDRDFSGEENMRAAEIDVLIADYPAENSA</sequence>
<gene>
    <name evidence="5" type="ORF">B4O97_10375</name>
</gene>
<dbReference type="OrthoDB" id="308679at2"/>
<keyword evidence="2" id="KW-0238">DNA-binding</keyword>
<dbReference type="InterPro" id="IPR014036">
    <property type="entry name" value="DeoR-like_C"/>
</dbReference>
<dbReference type="Gene3D" id="1.10.10.10">
    <property type="entry name" value="Winged helix-like DNA-binding domain superfamily/Winged helix DNA-binding domain"/>
    <property type="match status" value="1"/>
</dbReference>
<name>A0A1Y1RYW1_9SPIO</name>
<evidence type="ECO:0000256" key="3">
    <source>
        <dbReference type="ARBA" id="ARBA00023163"/>
    </source>
</evidence>
<dbReference type="PROSITE" id="PS00894">
    <property type="entry name" value="HTH_DEOR_1"/>
    <property type="match status" value="1"/>
</dbReference>
<evidence type="ECO:0000256" key="1">
    <source>
        <dbReference type="ARBA" id="ARBA00023015"/>
    </source>
</evidence>
<dbReference type="Pfam" id="PF00455">
    <property type="entry name" value="DeoRC"/>
    <property type="match status" value="1"/>
</dbReference>
<dbReference type="SUPFAM" id="SSF46785">
    <property type="entry name" value="Winged helix' DNA-binding domain"/>
    <property type="match status" value="1"/>
</dbReference>
<dbReference type="PANTHER" id="PTHR30363:SF44">
    <property type="entry name" value="AGA OPERON TRANSCRIPTIONAL REPRESSOR-RELATED"/>
    <property type="match status" value="1"/>
</dbReference>
<dbReference type="InterPro" id="IPR018356">
    <property type="entry name" value="Tscrpt_reg_HTH_DeoR_CS"/>
</dbReference>
<evidence type="ECO:0000313" key="5">
    <source>
        <dbReference type="EMBL" id="ORC35127.1"/>
    </source>
</evidence>
<dbReference type="RefSeq" id="WP_083050612.1">
    <property type="nucleotide sequence ID" value="NZ_MWQY01000010.1"/>
</dbReference>
<dbReference type="InterPro" id="IPR050313">
    <property type="entry name" value="Carb_Metab_HTH_regulators"/>
</dbReference>
<dbReference type="Pfam" id="PF08220">
    <property type="entry name" value="HTH_DeoR"/>
    <property type="match status" value="1"/>
</dbReference>
<proteinExistence type="predicted"/>
<evidence type="ECO:0000256" key="2">
    <source>
        <dbReference type="ARBA" id="ARBA00023125"/>
    </source>
</evidence>
<dbReference type="STRING" id="1963862.B4O97_10375"/>
<evidence type="ECO:0000313" key="6">
    <source>
        <dbReference type="Proteomes" id="UP000192343"/>
    </source>
</evidence>